<evidence type="ECO:0000313" key="2">
    <source>
        <dbReference type="EMBL" id="CAK9322734.1"/>
    </source>
</evidence>
<gene>
    <name evidence="2" type="ORF">CITCOLO1_LOCUS14893</name>
</gene>
<reference evidence="2 3" key="1">
    <citation type="submission" date="2024-03" db="EMBL/GenBank/DDBJ databases">
        <authorList>
            <person name="Gkanogiannis A."/>
            <person name="Becerra Lopez-Lavalle L."/>
        </authorList>
    </citation>
    <scope>NUCLEOTIDE SEQUENCE [LARGE SCALE GENOMIC DNA]</scope>
</reference>
<sequence>MYYLVIIQLSISRSRCCFPLCFYLVNIVGRIGMAGSLRLDDIVLLYVPPEEKDQQNHEPRLTMAEVEPPQERVQQPK</sequence>
<name>A0ABP0YQU8_9ROSI</name>
<keyword evidence="3" id="KW-1185">Reference proteome</keyword>
<dbReference type="Proteomes" id="UP001642487">
    <property type="component" value="Chromosome 5"/>
</dbReference>
<evidence type="ECO:0000313" key="3">
    <source>
        <dbReference type="Proteomes" id="UP001642487"/>
    </source>
</evidence>
<organism evidence="2 3">
    <name type="scientific">Citrullus colocynthis</name>
    <name type="common">colocynth</name>
    <dbReference type="NCBI Taxonomy" id="252529"/>
    <lineage>
        <taxon>Eukaryota</taxon>
        <taxon>Viridiplantae</taxon>
        <taxon>Streptophyta</taxon>
        <taxon>Embryophyta</taxon>
        <taxon>Tracheophyta</taxon>
        <taxon>Spermatophyta</taxon>
        <taxon>Magnoliopsida</taxon>
        <taxon>eudicotyledons</taxon>
        <taxon>Gunneridae</taxon>
        <taxon>Pentapetalae</taxon>
        <taxon>rosids</taxon>
        <taxon>fabids</taxon>
        <taxon>Cucurbitales</taxon>
        <taxon>Cucurbitaceae</taxon>
        <taxon>Benincaseae</taxon>
        <taxon>Citrullus</taxon>
    </lineage>
</organism>
<protein>
    <submittedName>
        <fullName evidence="2">Uncharacterized protein</fullName>
    </submittedName>
</protein>
<dbReference type="EMBL" id="OZ021739">
    <property type="protein sequence ID" value="CAK9322734.1"/>
    <property type="molecule type" value="Genomic_DNA"/>
</dbReference>
<accession>A0ABP0YQU8</accession>
<feature type="region of interest" description="Disordered" evidence="1">
    <location>
        <begin position="52"/>
        <end position="77"/>
    </location>
</feature>
<evidence type="ECO:0000256" key="1">
    <source>
        <dbReference type="SAM" id="MobiDB-lite"/>
    </source>
</evidence>
<proteinExistence type="predicted"/>